<dbReference type="InterPro" id="IPR003785">
    <property type="entry name" value="Creatininase/forma_Hydrolase"/>
</dbReference>
<sequence>MEVADKIDAGTTTIIVATAGTEQNGPHMVLGKHKFIITETAKRIAREVGNALVAPIVTYVPEGNIEGITGNRQRAGTITLPNEHYMKLLEYTARSLAGGGFTDIVLIGDSGGNQQGMETVAQMLNEEWSGSPARVHFVGDYYSGHGFREWLQEQGHTMEDIGSHAGITDTSQLLYVNAKHIRTEQLAPFGGFEGAGVRGDPTQASVSYGRVGIQLKVAAAVRQIRELMSGRR</sequence>
<dbReference type="InterPro" id="IPR024087">
    <property type="entry name" value="Creatininase-like_sf"/>
</dbReference>
<keyword evidence="4" id="KW-0862">Zinc</keyword>
<evidence type="ECO:0000313" key="5">
    <source>
        <dbReference type="EMBL" id="SUZ47915.1"/>
    </source>
</evidence>
<keyword evidence="3" id="KW-0378">Hydrolase</keyword>
<gene>
    <name evidence="5" type="ORF">METZ01_LOCUS769</name>
</gene>
<organism evidence="5">
    <name type="scientific">marine metagenome</name>
    <dbReference type="NCBI Taxonomy" id="408172"/>
    <lineage>
        <taxon>unclassified sequences</taxon>
        <taxon>metagenomes</taxon>
        <taxon>ecological metagenomes</taxon>
    </lineage>
</organism>
<dbReference type="PANTHER" id="PTHR35005:SF1">
    <property type="entry name" value="2-AMINO-5-FORMYLAMINO-6-RIBOSYLAMINOPYRIMIDIN-4(3H)-ONE 5'-MONOPHOSPHATE DEFORMYLASE"/>
    <property type="match status" value="1"/>
</dbReference>
<evidence type="ECO:0000256" key="1">
    <source>
        <dbReference type="ARBA" id="ARBA00001947"/>
    </source>
</evidence>
<dbReference type="EMBL" id="UINC01000042">
    <property type="protein sequence ID" value="SUZ47915.1"/>
    <property type="molecule type" value="Genomic_DNA"/>
</dbReference>
<proteinExistence type="predicted"/>
<evidence type="ECO:0000256" key="2">
    <source>
        <dbReference type="ARBA" id="ARBA00022723"/>
    </source>
</evidence>
<evidence type="ECO:0008006" key="6">
    <source>
        <dbReference type="Google" id="ProtNLM"/>
    </source>
</evidence>
<dbReference type="AlphaFoldDB" id="A0A381N088"/>
<evidence type="ECO:0000256" key="4">
    <source>
        <dbReference type="ARBA" id="ARBA00022833"/>
    </source>
</evidence>
<accession>A0A381N088</accession>
<dbReference type="GO" id="GO:0009231">
    <property type="term" value="P:riboflavin biosynthetic process"/>
    <property type="evidence" value="ECO:0007669"/>
    <property type="project" value="TreeGrafter"/>
</dbReference>
<reference evidence="5" key="1">
    <citation type="submission" date="2018-05" db="EMBL/GenBank/DDBJ databases">
        <authorList>
            <person name="Lanie J.A."/>
            <person name="Ng W.-L."/>
            <person name="Kazmierczak K.M."/>
            <person name="Andrzejewski T.M."/>
            <person name="Davidsen T.M."/>
            <person name="Wayne K.J."/>
            <person name="Tettelin H."/>
            <person name="Glass J.I."/>
            <person name="Rusch D."/>
            <person name="Podicherti R."/>
            <person name="Tsui H.-C.T."/>
            <person name="Winkler M.E."/>
        </authorList>
    </citation>
    <scope>NUCLEOTIDE SEQUENCE</scope>
</reference>
<dbReference type="Gene3D" id="3.40.50.10310">
    <property type="entry name" value="Creatininase"/>
    <property type="match status" value="1"/>
</dbReference>
<dbReference type="SUPFAM" id="SSF102215">
    <property type="entry name" value="Creatininase"/>
    <property type="match status" value="1"/>
</dbReference>
<dbReference type="GO" id="GO:0046872">
    <property type="term" value="F:metal ion binding"/>
    <property type="evidence" value="ECO:0007669"/>
    <property type="project" value="UniProtKB-KW"/>
</dbReference>
<dbReference type="GO" id="GO:0016811">
    <property type="term" value="F:hydrolase activity, acting on carbon-nitrogen (but not peptide) bonds, in linear amides"/>
    <property type="evidence" value="ECO:0007669"/>
    <property type="project" value="TreeGrafter"/>
</dbReference>
<dbReference type="Pfam" id="PF02633">
    <property type="entry name" value="Creatininase"/>
    <property type="match status" value="1"/>
</dbReference>
<protein>
    <recommendedName>
        <fullName evidence="6">Creatininase</fullName>
    </recommendedName>
</protein>
<keyword evidence="2" id="KW-0479">Metal-binding</keyword>
<name>A0A381N088_9ZZZZ</name>
<comment type="cofactor">
    <cofactor evidence="1">
        <name>Zn(2+)</name>
        <dbReference type="ChEBI" id="CHEBI:29105"/>
    </cofactor>
</comment>
<evidence type="ECO:0000256" key="3">
    <source>
        <dbReference type="ARBA" id="ARBA00022801"/>
    </source>
</evidence>
<dbReference type="PANTHER" id="PTHR35005">
    <property type="entry name" value="3-DEHYDRO-SCYLLO-INOSOSE HYDROLASE"/>
    <property type="match status" value="1"/>
</dbReference>